<protein>
    <submittedName>
        <fullName evidence="1">Uncharacterized protein</fullName>
    </submittedName>
</protein>
<reference evidence="1" key="1">
    <citation type="journal article" date="2015" name="Nature">
        <title>Complex archaea that bridge the gap between prokaryotes and eukaryotes.</title>
        <authorList>
            <person name="Spang A."/>
            <person name="Saw J.H."/>
            <person name="Jorgensen S.L."/>
            <person name="Zaremba-Niedzwiedzka K."/>
            <person name="Martijn J."/>
            <person name="Lind A.E."/>
            <person name="van Eijk R."/>
            <person name="Schleper C."/>
            <person name="Guy L."/>
            <person name="Ettema T.J."/>
        </authorList>
    </citation>
    <scope>NUCLEOTIDE SEQUENCE</scope>
</reference>
<dbReference type="EMBL" id="LAZR01065703">
    <property type="protein sequence ID" value="KKK55011.1"/>
    <property type="molecule type" value="Genomic_DNA"/>
</dbReference>
<name>A0A0F8Z4M4_9ZZZZ</name>
<accession>A0A0F8Z4M4</accession>
<sequence length="110" mass="13046">MAYKYARQKSIPLTEEEIRQKYEEIQEEMQEVLEWKKESEANLENVKSSPQKKGAAKRALKKIARRIDTVQGQIIYWKNRIKGESHFKANIEKNEYWASCKEKSGLIKNK</sequence>
<evidence type="ECO:0000313" key="1">
    <source>
        <dbReference type="EMBL" id="KKK55011.1"/>
    </source>
</evidence>
<gene>
    <name evidence="1" type="ORF">LCGC14_3078870</name>
</gene>
<comment type="caution">
    <text evidence="1">The sequence shown here is derived from an EMBL/GenBank/DDBJ whole genome shotgun (WGS) entry which is preliminary data.</text>
</comment>
<dbReference type="AlphaFoldDB" id="A0A0F8Z4M4"/>
<proteinExistence type="predicted"/>
<organism evidence="1">
    <name type="scientific">marine sediment metagenome</name>
    <dbReference type="NCBI Taxonomy" id="412755"/>
    <lineage>
        <taxon>unclassified sequences</taxon>
        <taxon>metagenomes</taxon>
        <taxon>ecological metagenomes</taxon>
    </lineage>
</organism>